<evidence type="ECO:0000313" key="1">
    <source>
        <dbReference type="EMBL" id="KPL55038.1"/>
    </source>
</evidence>
<reference evidence="1 2" key="2">
    <citation type="submission" date="2015-10" db="EMBL/GenBank/DDBJ databases">
        <title>Draft Genome Sequence of Prosthecomicrobium hirschii ATCC 27832.</title>
        <authorList>
            <person name="Daniel J."/>
            <person name="Givan S.A."/>
            <person name="Brun Y.V."/>
            <person name="Brown P.J."/>
        </authorList>
    </citation>
    <scope>NUCLEOTIDE SEQUENCE [LARGE SCALE GENOMIC DNA]</scope>
    <source>
        <strain evidence="1 2">16</strain>
    </source>
</reference>
<dbReference type="AlphaFoldDB" id="A0A0P6VU08"/>
<comment type="caution">
    <text evidence="1">The sequence shown here is derived from an EMBL/GenBank/DDBJ whole genome shotgun (WGS) entry which is preliminary data.</text>
</comment>
<dbReference type="SUPFAM" id="SSF52540">
    <property type="entry name" value="P-loop containing nucleoside triphosphate hydrolases"/>
    <property type="match status" value="1"/>
</dbReference>
<evidence type="ECO:0008006" key="3">
    <source>
        <dbReference type="Google" id="ProtNLM"/>
    </source>
</evidence>
<evidence type="ECO:0000313" key="2">
    <source>
        <dbReference type="Proteomes" id="UP000048984"/>
    </source>
</evidence>
<organism evidence="1 2">
    <name type="scientific">Prosthecodimorpha hirschii</name>
    <dbReference type="NCBI Taxonomy" id="665126"/>
    <lineage>
        <taxon>Bacteria</taxon>
        <taxon>Pseudomonadati</taxon>
        <taxon>Pseudomonadota</taxon>
        <taxon>Alphaproteobacteria</taxon>
        <taxon>Hyphomicrobiales</taxon>
        <taxon>Ancalomicrobiaceae</taxon>
        <taxon>Prosthecodimorpha</taxon>
    </lineage>
</organism>
<name>A0A0P6VU08_9HYPH</name>
<dbReference type="InterPro" id="IPR027417">
    <property type="entry name" value="P-loop_NTPase"/>
</dbReference>
<protein>
    <recommendedName>
        <fullName evidence="3">Sulfotransferase domain-containing protein</fullName>
    </recommendedName>
</protein>
<dbReference type="STRING" id="665126.ABB55_24760"/>
<gene>
    <name evidence="1" type="ORF">ABB55_24760</name>
</gene>
<keyword evidence="2" id="KW-1185">Reference proteome</keyword>
<dbReference type="EMBL" id="LJYW01000001">
    <property type="protein sequence ID" value="KPL55038.1"/>
    <property type="molecule type" value="Genomic_DNA"/>
</dbReference>
<accession>A0A0P6VU08</accession>
<sequence length="386" mass="43472">MSKTGSTSIETTFDASRPILERHGIDYLDMGQNHSRLMTVVATNKVEPLKGDVVRILGIERRDTNYDAATVIGAVRDRLANPRAPTVVISGQGLFRYSREKCLALRDFVGPHFDEIRVVAYLRDPTSWASSRAQELMKRGITQTQLARELDKRPEDAQLLPHYRASVEAYCEAFGRDHVDLRLFDRKAFVKGDLLADFCAAIGADPGLAEALQGSFSNRGAPTEALLLLQAHYDIVEDRLRAAEGAPPRAAAPSLEALTQAAERYRHPSSSFPIRQAIRNIRGTRWSLPKPMLDTIWRHSMDDIEWLRRHLGQPELFAAAYPPAEAPAPAWSPETLEDLARALDEALGDVMVPENRRTRLPAPLRGAQKYWHRVKRLFRRKGRRQS</sequence>
<dbReference type="Proteomes" id="UP000048984">
    <property type="component" value="Unassembled WGS sequence"/>
</dbReference>
<proteinExistence type="predicted"/>
<reference evidence="1 2" key="1">
    <citation type="submission" date="2015-09" db="EMBL/GenBank/DDBJ databases">
        <authorList>
            <person name="Jackson K.R."/>
            <person name="Lunt B.L."/>
            <person name="Fisher J.N.B."/>
            <person name="Gardner A.V."/>
            <person name="Bailey M.E."/>
            <person name="Deus L.M."/>
            <person name="Earl A.S."/>
            <person name="Gibby P.D."/>
            <person name="Hartmann K.A."/>
            <person name="Liu J.E."/>
            <person name="Manci A.M."/>
            <person name="Nielsen D.A."/>
            <person name="Solomon M.B."/>
            <person name="Breakwell D.P."/>
            <person name="Burnett S.H."/>
            <person name="Grose J.H."/>
        </authorList>
    </citation>
    <scope>NUCLEOTIDE SEQUENCE [LARGE SCALE GENOMIC DNA]</scope>
    <source>
        <strain evidence="1 2">16</strain>
    </source>
</reference>